<accession>A0ABY7DGN6</accession>
<feature type="compositionally biased region" description="Basic and acidic residues" evidence="1">
    <location>
        <begin position="199"/>
        <end position="228"/>
    </location>
</feature>
<evidence type="ECO:0000313" key="3">
    <source>
        <dbReference type="Proteomes" id="UP001164746"/>
    </source>
</evidence>
<proteinExistence type="predicted"/>
<dbReference type="Proteomes" id="UP001164746">
    <property type="component" value="Chromosome 1"/>
</dbReference>
<evidence type="ECO:0000313" key="2">
    <source>
        <dbReference type="EMBL" id="WAQ94160.1"/>
    </source>
</evidence>
<name>A0ABY7DGN6_MYAAR</name>
<organism evidence="2 3">
    <name type="scientific">Mya arenaria</name>
    <name type="common">Soft-shell clam</name>
    <dbReference type="NCBI Taxonomy" id="6604"/>
    <lineage>
        <taxon>Eukaryota</taxon>
        <taxon>Metazoa</taxon>
        <taxon>Spiralia</taxon>
        <taxon>Lophotrochozoa</taxon>
        <taxon>Mollusca</taxon>
        <taxon>Bivalvia</taxon>
        <taxon>Autobranchia</taxon>
        <taxon>Heteroconchia</taxon>
        <taxon>Euheterodonta</taxon>
        <taxon>Imparidentia</taxon>
        <taxon>Neoheterodontei</taxon>
        <taxon>Myida</taxon>
        <taxon>Myoidea</taxon>
        <taxon>Myidae</taxon>
        <taxon>Mya</taxon>
    </lineage>
</organism>
<reference evidence="2" key="1">
    <citation type="submission" date="2022-11" db="EMBL/GenBank/DDBJ databases">
        <title>Centuries of genome instability and evolution in soft-shell clam transmissible cancer (bioRxiv).</title>
        <authorList>
            <person name="Hart S.F.M."/>
            <person name="Yonemitsu M.A."/>
            <person name="Giersch R.M."/>
            <person name="Beal B.F."/>
            <person name="Arriagada G."/>
            <person name="Davis B.W."/>
            <person name="Ostrander E.A."/>
            <person name="Goff S.P."/>
            <person name="Metzger M.J."/>
        </authorList>
    </citation>
    <scope>NUCLEOTIDE SEQUENCE</scope>
    <source>
        <strain evidence="2">MELC-2E11</strain>
        <tissue evidence="2">Siphon/mantle</tissue>
    </source>
</reference>
<protein>
    <submittedName>
        <fullName evidence="2">Uncharacterized protein</fullName>
    </submittedName>
</protein>
<gene>
    <name evidence="2" type="ORF">MAR_006631</name>
</gene>
<dbReference type="EMBL" id="CP111012">
    <property type="protein sequence ID" value="WAQ94160.1"/>
    <property type="molecule type" value="Genomic_DNA"/>
</dbReference>
<keyword evidence="3" id="KW-1185">Reference proteome</keyword>
<evidence type="ECO:0000256" key="1">
    <source>
        <dbReference type="SAM" id="MobiDB-lite"/>
    </source>
</evidence>
<sequence length="228" mass="25466">MEIEKVAPLSTSTSNSWALNEVHGPMTYTRVDRISKDAFSTEWVNSTPLGFTSRIRKKNFIGKSKPVASTFTNADMKTCGRTSSCSDDDYTICNDSMAVTTALNEEMRYSDAANGGGLAPPNNSSYLTVPVVNQSHSRRSNGHVEPNDISCVTNVTDLNDTEMATFQSVVNTGPVQLPLNKTENNNHKHNLFTMKKKRREADRKRKDKLEMKRERKAAKVLERLSQKS</sequence>
<feature type="region of interest" description="Disordered" evidence="1">
    <location>
        <begin position="195"/>
        <end position="228"/>
    </location>
</feature>